<dbReference type="GeneID" id="73342129"/>
<organism evidence="1 2">
    <name type="scientific">Colletotrichum lupini</name>
    <dbReference type="NCBI Taxonomy" id="145971"/>
    <lineage>
        <taxon>Eukaryota</taxon>
        <taxon>Fungi</taxon>
        <taxon>Dikarya</taxon>
        <taxon>Ascomycota</taxon>
        <taxon>Pezizomycotina</taxon>
        <taxon>Sordariomycetes</taxon>
        <taxon>Hypocreomycetidae</taxon>
        <taxon>Glomerellales</taxon>
        <taxon>Glomerellaceae</taxon>
        <taxon>Colletotrichum</taxon>
        <taxon>Colletotrichum acutatum species complex</taxon>
    </lineage>
</organism>
<name>A0A9Q8SSB5_9PEZI</name>
<reference evidence="1" key="1">
    <citation type="journal article" date="2021" name="Mol. Plant Microbe Interact.">
        <title>Complete Genome Sequence of the Plant-Pathogenic Fungus Colletotrichum lupini.</title>
        <authorList>
            <person name="Baroncelli R."/>
            <person name="Pensec F."/>
            <person name="Da Lio D."/>
            <person name="Boufleur T."/>
            <person name="Vicente I."/>
            <person name="Sarrocco S."/>
            <person name="Picot A."/>
            <person name="Baraldi E."/>
            <person name="Sukno S."/>
            <person name="Thon M."/>
            <person name="Le Floch G."/>
        </authorList>
    </citation>
    <scope>NUCLEOTIDE SEQUENCE</scope>
    <source>
        <strain evidence="1">IMI 504893</strain>
    </source>
</reference>
<dbReference type="EMBL" id="CP019476">
    <property type="protein sequence ID" value="UQC82639.1"/>
    <property type="molecule type" value="Genomic_DNA"/>
</dbReference>
<accession>A0A9Q8SSB5</accession>
<evidence type="ECO:0000313" key="1">
    <source>
        <dbReference type="EMBL" id="UQC82639.1"/>
    </source>
</evidence>
<protein>
    <submittedName>
        <fullName evidence="1">Uncharacterized protein</fullName>
    </submittedName>
</protein>
<gene>
    <name evidence="1" type="ORF">CLUP02_08129</name>
</gene>
<dbReference type="Proteomes" id="UP000830671">
    <property type="component" value="Chromosome 4"/>
</dbReference>
<dbReference type="KEGG" id="clup:CLUP02_08129"/>
<keyword evidence="2" id="KW-1185">Reference proteome</keyword>
<dbReference type="RefSeq" id="XP_049144262.1">
    <property type="nucleotide sequence ID" value="XM_049287119.1"/>
</dbReference>
<sequence>MPVLWTTSRLAAMGRLLFRMVPEQHDAVCQHWRFDHWCPNQSCLLGGRVRARKASLRSGLWALDATPHAVVAVSQVRGSMNGLVQDEHAYTTYLHHSSLKLDQIIVQAATHHSTVPAQESTWDVIVPLRQHRESGLLMMTCPYRSIIPRRRCCGKWVVCQLALALAQEPLLHINPGRSSRQLLFSPLEHRNLTRLFPPTGSGMS</sequence>
<dbReference type="AlphaFoldDB" id="A0A9Q8SSB5"/>
<evidence type="ECO:0000313" key="2">
    <source>
        <dbReference type="Proteomes" id="UP000830671"/>
    </source>
</evidence>
<proteinExistence type="predicted"/>